<protein>
    <submittedName>
        <fullName evidence="1">Uncharacterized protein</fullName>
    </submittedName>
</protein>
<dbReference type="HOGENOM" id="CLU_3295926_0_0_11"/>
<dbReference type="AlphaFoldDB" id="U7V7Y8"/>
<reference evidence="1 2" key="1">
    <citation type="submission" date="2013-08" db="EMBL/GenBank/DDBJ databases">
        <authorList>
            <person name="Weinstock G."/>
            <person name="Sodergren E."/>
            <person name="Wylie T."/>
            <person name="Fulton L."/>
            <person name="Fulton R."/>
            <person name="Fronick C."/>
            <person name="O'Laughlin M."/>
            <person name="Godfrey J."/>
            <person name="Miner T."/>
            <person name="Herter B."/>
            <person name="Appelbaum E."/>
            <person name="Cordes M."/>
            <person name="Lek S."/>
            <person name="Wollam A."/>
            <person name="Pepin K.H."/>
            <person name="Palsikar V.B."/>
            <person name="Mitreva M."/>
            <person name="Wilson R.K."/>
        </authorList>
    </citation>
    <scope>NUCLEOTIDE SEQUENCE [LARGE SCALE GENOMIC DNA]</scope>
    <source>
        <strain evidence="1 2">F0184</strain>
    </source>
</reference>
<organism evidence="1 2">
    <name type="scientific">Rothia aeria F0184</name>
    <dbReference type="NCBI Taxonomy" id="888019"/>
    <lineage>
        <taxon>Bacteria</taxon>
        <taxon>Bacillati</taxon>
        <taxon>Actinomycetota</taxon>
        <taxon>Actinomycetes</taxon>
        <taxon>Micrococcales</taxon>
        <taxon>Micrococcaceae</taxon>
        <taxon>Rothia</taxon>
    </lineage>
</organism>
<dbReference type="EMBL" id="AXZG01000003">
    <property type="protein sequence ID" value="ERT67817.1"/>
    <property type="molecule type" value="Genomic_DNA"/>
</dbReference>
<comment type="caution">
    <text evidence="1">The sequence shown here is derived from an EMBL/GenBank/DDBJ whole genome shotgun (WGS) entry which is preliminary data.</text>
</comment>
<evidence type="ECO:0000313" key="2">
    <source>
        <dbReference type="Proteomes" id="UP000017174"/>
    </source>
</evidence>
<proteinExistence type="predicted"/>
<name>U7V7Y8_9MICC</name>
<gene>
    <name evidence="1" type="ORF">HMPREF0742_00009</name>
</gene>
<dbReference type="Proteomes" id="UP000017174">
    <property type="component" value="Unassembled WGS sequence"/>
</dbReference>
<accession>U7V7Y8</accession>
<sequence>MELLLLEIKLEQDLARVAVELMWTCQVVGKVWICQRAMQV</sequence>
<evidence type="ECO:0000313" key="1">
    <source>
        <dbReference type="EMBL" id="ERT67817.1"/>
    </source>
</evidence>